<proteinExistence type="predicted"/>
<dbReference type="Proteomes" id="UP000515159">
    <property type="component" value="Chromosome 1"/>
</dbReference>
<dbReference type="InterPro" id="IPR002048">
    <property type="entry name" value="EF_hand_dom"/>
</dbReference>
<dbReference type="GeneID" id="117359952"/>
<keyword evidence="3" id="KW-0677">Repeat</keyword>
<evidence type="ECO:0000256" key="3">
    <source>
        <dbReference type="ARBA" id="ARBA00022737"/>
    </source>
</evidence>
<evidence type="ECO:0000256" key="4">
    <source>
        <dbReference type="ARBA" id="ARBA00022837"/>
    </source>
</evidence>
<feature type="domain" description="EF-hand" evidence="6">
    <location>
        <begin position="712"/>
        <end position="747"/>
    </location>
</feature>
<dbReference type="OrthoDB" id="26525at2759"/>
<dbReference type="AlphaFoldDB" id="A0A6P8RC71"/>
<evidence type="ECO:0000259" key="6">
    <source>
        <dbReference type="PROSITE" id="PS50222"/>
    </source>
</evidence>
<dbReference type="PROSITE" id="PS50222">
    <property type="entry name" value="EF_HAND_2"/>
    <property type="match status" value="3"/>
</dbReference>
<dbReference type="SMART" id="SM00054">
    <property type="entry name" value="EFh"/>
    <property type="match status" value="8"/>
</dbReference>
<name>A0A6P8RC71_GEOSA</name>
<dbReference type="SUPFAM" id="SSF47473">
    <property type="entry name" value="EF-hand"/>
    <property type="match status" value="4"/>
</dbReference>
<keyword evidence="4" id="KW-0106">Calcium</keyword>
<evidence type="ECO:0000256" key="1">
    <source>
        <dbReference type="ARBA" id="ARBA00022553"/>
    </source>
</evidence>
<dbReference type="PANTHER" id="PTHR20875:SF6">
    <property type="entry name" value="EF-HAND CALCIUM-BINDING DOMAIN-CONTAINING PROTEIN 6 ISOFORM X1"/>
    <property type="match status" value="1"/>
</dbReference>
<dbReference type="InterPro" id="IPR011992">
    <property type="entry name" value="EF-hand-dom_pair"/>
</dbReference>
<accession>A0A6P8RC71</accession>
<keyword evidence="7" id="KW-1185">Reference proteome</keyword>
<dbReference type="PROSITE" id="PS00018">
    <property type="entry name" value="EF_HAND_1"/>
    <property type="match status" value="1"/>
</dbReference>
<dbReference type="KEGG" id="gsh:117359952"/>
<evidence type="ECO:0000256" key="5">
    <source>
        <dbReference type="SAM" id="MobiDB-lite"/>
    </source>
</evidence>
<protein>
    <submittedName>
        <fullName evidence="8">EF-hand calcium-binding domain-containing protein 6-like</fullName>
    </submittedName>
</protein>
<gene>
    <name evidence="8" type="primary">LOC117359952</name>
</gene>
<dbReference type="InterPro" id="IPR052603">
    <property type="entry name" value="EFCB6"/>
</dbReference>
<feature type="region of interest" description="Disordered" evidence="5">
    <location>
        <begin position="34"/>
        <end position="55"/>
    </location>
</feature>
<sequence length="914" mass="105995">MSGQLLPAPSSGLPRLPVIQHPLSLLGDPETISLRGFSRAPSDTQSNRAPHAPEKGGLTPILAPLQLHIPEGVQIVASADPSKTRLPIFGQRADIGSRAESQVSLASSRSISISRPGTQLRTEVDELEYVFREKMRTGGYFTLRQMFKNNDPEGKAQVSRDVLLMLLTKFMGRFISSKQYHQLLFRLKLNDKAIIKFEELYAALRDPVPSGLPAWLDPVNRRQTERIMMTASQVHTQLKEKAKQRNYFHCYMVYHSRVGFLDLSNLIPQKNPEGAARILAPEFRNMLNQLGFFMEDEEFEKLWKRYDMDGSGVLKGDSFLKKLGIEFRNGSSNHIDVPEGQTRKVSKAQLERKTSLSIEKWLKDKFREGFKHMKEEFEKHDPQNIGKVEKEDFLSILEKFDLHLKKEHLNLFLARCGLENNLSGISYMDFLRNFQDRSDRGIIHKMLSNSKHKFHREGAISPASTLTAIEVKLANLFQSDFLALMATFQKIDKLERNVISQQEFQAAIESRFGLEITDEELERLLDRIPLDEDGNVRYLQFMAMFDSRRGVPSLFNEKSDDEEKIPKHLNAYSSTEDYDSRRTPKQLFKIIKNLLHKNYSAIEKEFEELDEMNSRRLTQENMYFLLKRFNINPEITLGEIRRLWQTLITNQDRTLDFLEFVRHFGFSPKSACFPNAKINPPKKGDSDFKIRSKKLNCDSDILVDRVRAKVELFWDDLKREFEELDPYHTGFVSKEEFKDILTELCVHLNEYECEMLTKKFAVNEDGCVSYVEFLQPFALRRQMWRNVNNMEAIMQGVGGEAYLSKSEAPPEALETLTARIRKQLKGEWKTLRRAFKKLDTDRSGYLSLPEFRSVLKLCNLILDEDEVFHIMSKYDQNLNGQIHYKSFLEEACKKRKKNLAMANHNVDSNVHYPH</sequence>
<evidence type="ECO:0000313" key="7">
    <source>
        <dbReference type="Proteomes" id="UP000515159"/>
    </source>
</evidence>
<dbReference type="RefSeq" id="XP_033799338.1">
    <property type="nucleotide sequence ID" value="XM_033943447.1"/>
</dbReference>
<dbReference type="FunFam" id="1.10.238.10:FF:000179">
    <property type="entry name" value="EF-hand calcium-binding domain-containing protein 6"/>
    <property type="match status" value="1"/>
</dbReference>
<feature type="domain" description="EF-hand" evidence="6">
    <location>
        <begin position="294"/>
        <end position="329"/>
    </location>
</feature>
<keyword evidence="2" id="KW-0479">Metal-binding</keyword>
<evidence type="ECO:0000256" key="2">
    <source>
        <dbReference type="ARBA" id="ARBA00022723"/>
    </source>
</evidence>
<dbReference type="GO" id="GO:0005509">
    <property type="term" value="F:calcium ion binding"/>
    <property type="evidence" value="ECO:0007669"/>
    <property type="project" value="InterPro"/>
</dbReference>
<dbReference type="InterPro" id="IPR018247">
    <property type="entry name" value="EF_Hand_1_Ca_BS"/>
</dbReference>
<organism evidence="7 8">
    <name type="scientific">Geotrypetes seraphini</name>
    <name type="common">Gaboon caecilian</name>
    <name type="synonym">Caecilia seraphini</name>
    <dbReference type="NCBI Taxonomy" id="260995"/>
    <lineage>
        <taxon>Eukaryota</taxon>
        <taxon>Metazoa</taxon>
        <taxon>Chordata</taxon>
        <taxon>Craniata</taxon>
        <taxon>Vertebrata</taxon>
        <taxon>Euteleostomi</taxon>
        <taxon>Amphibia</taxon>
        <taxon>Gymnophiona</taxon>
        <taxon>Geotrypetes</taxon>
    </lineage>
</organism>
<dbReference type="Gene3D" id="1.10.238.10">
    <property type="entry name" value="EF-hand"/>
    <property type="match status" value="6"/>
</dbReference>
<dbReference type="InterPro" id="IPR015070">
    <property type="entry name" value="EF_hand_DJBP"/>
</dbReference>
<dbReference type="PANTHER" id="PTHR20875">
    <property type="entry name" value="EF-HAND CALCIUM-BINDING DOMAIN-CONTAINING PROTEIN 6-RELATED"/>
    <property type="match status" value="1"/>
</dbReference>
<dbReference type="Pfam" id="PF08976">
    <property type="entry name" value="EF-hand_11"/>
    <property type="match status" value="1"/>
</dbReference>
<keyword evidence="1" id="KW-0597">Phosphoprotein</keyword>
<reference evidence="8" key="1">
    <citation type="submission" date="2025-08" db="UniProtKB">
        <authorList>
            <consortium name="RefSeq"/>
        </authorList>
    </citation>
    <scope>IDENTIFICATION</scope>
</reference>
<dbReference type="Pfam" id="PF13499">
    <property type="entry name" value="EF-hand_7"/>
    <property type="match status" value="2"/>
</dbReference>
<feature type="domain" description="EF-hand" evidence="6">
    <location>
        <begin position="826"/>
        <end position="861"/>
    </location>
</feature>
<dbReference type="CDD" id="cd00051">
    <property type="entry name" value="EFh"/>
    <property type="match status" value="1"/>
</dbReference>
<evidence type="ECO:0000313" key="8">
    <source>
        <dbReference type="RefSeq" id="XP_033799338.1"/>
    </source>
</evidence>
<dbReference type="InParanoid" id="A0A6P8RC71"/>